<comment type="subcellular location">
    <subcellularLocation>
        <location evidence="1">Mitochondrion</location>
    </subcellularLocation>
</comment>
<reference evidence="12" key="5">
    <citation type="journal article" date="2018" name="Nat. Plants">
        <title>Whole-genome landscape of Medicago truncatula symbiotic genes.</title>
        <authorList>
            <person name="Pecrix Y."/>
            <person name="Gamas P."/>
            <person name="Carrere S."/>
        </authorList>
    </citation>
    <scope>NUCLEOTIDE SEQUENCE</scope>
    <source>
        <tissue evidence="12">Leaves</tissue>
    </source>
</reference>
<evidence type="ECO:0000313" key="12">
    <source>
        <dbReference type="EMBL" id="RHN80732.1"/>
    </source>
</evidence>
<evidence type="ECO:0000313" key="10">
    <source>
        <dbReference type="EMBL" id="AES61309.1"/>
    </source>
</evidence>
<evidence type="ECO:0000256" key="4">
    <source>
        <dbReference type="ARBA" id="ARBA00023128"/>
    </source>
</evidence>
<dbReference type="SUPFAM" id="SSF54427">
    <property type="entry name" value="NTF2-like"/>
    <property type="match status" value="1"/>
</dbReference>
<dbReference type="Proteomes" id="UP000002051">
    <property type="component" value="Unassembled WGS sequence"/>
</dbReference>
<dbReference type="InterPro" id="IPR032710">
    <property type="entry name" value="NTF2-like_dom_sf"/>
</dbReference>
<dbReference type="Pfam" id="PF04280">
    <property type="entry name" value="Tim44"/>
    <property type="match status" value="1"/>
</dbReference>
<name>G7I7H3_MEDTR</name>
<gene>
    <name evidence="13" type="primary">11407174</name>
    <name evidence="10" type="ordered locus">MTR_1g082380</name>
    <name evidence="12" type="ORF">MtrunA17_Chr1g0191441</name>
</gene>
<dbReference type="eggNOG" id="KOG4599">
    <property type="taxonomic scope" value="Eukaryota"/>
</dbReference>
<dbReference type="PANTHER" id="PTHR28554:SF1">
    <property type="entry name" value="LARGE RIBOSOMAL SUBUNIT PROTEIN ML45"/>
    <property type="match status" value="1"/>
</dbReference>
<dbReference type="Gene3D" id="3.10.450.240">
    <property type="match status" value="1"/>
</dbReference>
<dbReference type="GO" id="GO:0005739">
    <property type="term" value="C:mitochondrion"/>
    <property type="evidence" value="ECO:0000318"/>
    <property type="project" value="GO_Central"/>
</dbReference>
<dbReference type="OMA" id="RQSMWSS"/>
<evidence type="ECO:0000259" key="9">
    <source>
        <dbReference type="SMART" id="SM00978"/>
    </source>
</evidence>
<accession>G7I7H3</accession>
<dbReference type="GO" id="GO:0005840">
    <property type="term" value="C:ribosome"/>
    <property type="evidence" value="ECO:0007669"/>
    <property type="project" value="UniProtKB-KW"/>
</dbReference>
<dbReference type="STRING" id="3880.G7I7H3"/>
<dbReference type="OrthoDB" id="19619at2759"/>
<evidence type="ECO:0000256" key="6">
    <source>
        <dbReference type="ARBA" id="ARBA00038073"/>
    </source>
</evidence>
<evidence type="ECO:0000256" key="8">
    <source>
        <dbReference type="ARBA" id="ARBA00043031"/>
    </source>
</evidence>
<dbReference type="ExpressionAtlas" id="G7I7H3">
    <property type="expression patterns" value="differential"/>
</dbReference>
<dbReference type="KEGG" id="mtr:11407174"/>
<sequence length="294" mass="34127">MSLKRLQSARNLYHSSQIRPSHLLGSFRNYSNALSNASDLFKPNDGFSFANVKTLTFRSTMAAEFSIFMNDRKMSTSAVKVRPNAQVRPMGAQICLSSPGIIYEPYEPREKIPFWKRMFTRSGWERTKSDLMMEVKNAYTIARLRKTGYSKKQFYLEAISMYKQINTLIANGDKHSLRKAVTEKMFSTLKNEIKVRETTWSRVYWEMVEPVVLIRTLRARMLGVDKSDTNKVFYQITLEILAKQKFEAYDSKGSVVAGDKNKEVLVRDIWIFEKPSFLPRSYWRLCGRISPKAS</sequence>
<organism evidence="10 14">
    <name type="scientific">Medicago truncatula</name>
    <name type="common">Barrel medic</name>
    <name type="synonym">Medicago tribuloides</name>
    <dbReference type="NCBI Taxonomy" id="3880"/>
    <lineage>
        <taxon>Eukaryota</taxon>
        <taxon>Viridiplantae</taxon>
        <taxon>Streptophyta</taxon>
        <taxon>Embryophyta</taxon>
        <taxon>Tracheophyta</taxon>
        <taxon>Spermatophyta</taxon>
        <taxon>Magnoliopsida</taxon>
        <taxon>eudicotyledons</taxon>
        <taxon>Gunneridae</taxon>
        <taxon>Pentapetalae</taxon>
        <taxon>rosids</taxon>
        <taxon>fabids</taxon>
        <taxon>Fabales</taxon>
        <taxon>Fabaceae</taxon>
        <taxon>Papilionoideae</taxon>
        <taxon>50 kb inversion clade</taxon>
        <taxon>NPAAA clade</taxon>
        <taxon>Hologalegina</taxon>
        <taxon>IRL clade</taxon>
        <taxon>Trifolieae</taxon>
        <taxon>Medicago</taxon>
    </lineage>
</organism>
<evidence type="ECO:0000313" key="14">
    <source>
        <dbReference type="Proteomes" id="UP000002051"/>
    </source>
</evidence>
<protein>
    <recommendedName>
        <fullName evidence="7">Large ribosomal subunit protein mL45</fullName>
    </recommendedName>
    <alternativeName>
        <fullName evidence="8">39S ribosomal protein L45, mitochondrial</fullName>
    </alternativeName>
</protein>
<dbReference type="AlphaFoldDB" id="G7I7H3"/>
<dbReference type="HOGENOM" id="CLU_073960_0_0_1"/>
<dbReference type="EnsemblPlants" id="AES61309">
    <property type="protein sequence ID" value="AES61309"/>
    <property type="gene ID" value="MTR_1g082380"/>
</dbReference>
<evidence type="ECO:0000313" key="11">
    <source>
        <dbReference type="EMBL" id="AFK45724.1"/>
    </source>
</evidence>
<evidence type="ECO:0000256" key="1">
    <source>
        <dbReference type="ARBA" id="ARBA00004173"/>
    </source>
</evidence>
<keyword evidence="14" id="KW-1185">Reference proteome</keyword>
<dbReference type="EMBL" id="PSQE01000001">
    <property type="protein sequence ID" value="RHN80732.1"/>
    <property type="molecule type" value="Genomic_DNA"/>
</dbReference>
<dbReference type="PaxDb" id="3880-AES61309"/>
<evidence type="ECO:0000256" key="2">
    <source>
        <dbReference type="ARBA" id="ARBA00022946"/>
    </source>
</evidence>
<proteinExistence type="evidence at transcript level"/>
<dbReference type="EMBL" id="BT145930">
    <property type="protein sequence ID" value="AFK45724.1"/>
    <property type="molecule type" value="mRNA"/>
</dbReference>
<comment type="similarity">
    <text evidence="6">Belongs to the mitochondrion-specific ribosomal protein mL45 family.</text>
</comment>
<evidence type="ECO:0000256" key="3">
    <source>
        <dbReference type="ARBA" id="ARBA00022980"/>
    </source>
</evidence>
<dbReference type="Proteomes" id="UP000265566">
    <property type="component" value="Chromosome 1"/>
</dbReference>
<reference evidence="13" key="4">
    <citation type="submission" date="2015-04" db="UniProtKB">
        <authorList>
            <consortium name="EnsemblPlants"/>
        </authorList>
    </citation>
    <scope>IDENTIFICATION</scope>
    <source>
        <strain evidence="13">cv. Jemalong A17</strain>
    </source>
</reference>
<keyword evidence="2" id="KW-0809">Transit peptide</keyword>
<dbReference type="EMBL" id="CM001217">
    <property type="protein sequence ID" value="AES61309.1"/>
    <property type="molecule type" value="Genomic_DNA"/>
</dbReference>
<dbReference type="PANTHER" id="PTHR28554">
    <property type="entry name" value="39S RIBOSOMAL PROTEIN L45, MITOCHONDRIAL"/>
    <property type="match status" value="1"/>
</dbReference>
<evidence type="ECO:0000256" key="7">
    <source>
        <dbReference type="ARBA" id="ARBA00039448"/>
    </source>
</evidence>
<dbReference type="Gramene" id="rna4692">
    <property type="protein sequence ID" value="RHN80732.1"/>
    <property type="gene ID" value="gene4692"/>
</dbReference>
<keyword evidence="4" id="KW-0496">Mitochondrion</keyword>
<keyword evidence="5" id="KW-0687">Ribonucleoprotein</keyword>
<dbReference type="InterPro" id="IPR007379">
    <property type="entry name" value="Tim44-like_dom"/>
</dbReference>
<dbReference type="GO" id="GO:1990904">
    <property type="term" value="C:ribonucleoprotein complex"/>
    <property type="evidence" value="ECO:0007669"/>
    <property type="project" value="UniProtKB-KW"/>
</dbReference>
<keyword evidence="3" id="KW-0689">Ribosomal protein</keyword>
<reference evidence="10 14" key="1">
    <citation type="journal article" date="2011" name="Nature">
        <title>The Medicago genome provides insight into the evolution of rhizobial symbioses.</title>
        <authorList>
            <person name="Young N.D."/>
            <person name="Debelle F."/>
            <person name="Oldroyd G.E."/>
            <person name="Geurts R."/>
            <person name="Cannon S.B."/>
            <person name="Udvardi M.K."/>
            <person name="Benedito V.A."/>
            <person name="Mayer K.F."/>
            <person name="Gouzy J."/>
            <person name="Schoof H."/>
            <person name="Van de Peer Y."/>
            <person name="Proost S."/>
            <person name="Cook D.R."/>
            <person name="Meyers B.C."/>
            <person name="Spannagl M."/>
            <person name="Cheung F."/>
            <person name="De Mita S."/>
            <person name="Krishnakumar V."/>
            <person name="Gundlach H."/>
            <person name="Zhou S."/>
            <person name="Mudge J."/>
            <person name="Bharti A.K."/>
            <person name="Murray J.D."/>
            <person name="Naoumkina M.A."/>
            <person name="Rosen B."/>
            <person name="Silverstein K.A."/>
            <person name="Tang H."/>
            <person name="Rombauts S."/>
            <person name="Zhao P.X."/>
            <person name="Zhou P."/>
            <person name="Barbe V."/>
            <person name="Bardou P."/>
            <person name="Bechner M."/>
            <person name="Bellec A."/>
            <person name="Berger A."/>
            <person name="Berges H."/>
            <person name="Bidwell S."/>
            <person name="Bisseling T."/>
            <person name="Choisne N."/>
            <person name="Couloux A."/>
            <person name="Denny R."/>
            <person name="Deshpande S."/>
            <person name="Dai X."/>
            <person name="Doyle J.J."/>
            <person name="Dudez A.M."/>
            <person name="Farmer A.D."/>
            <person name="Fouteau S."/>
            <person name="Franken C."/>
            <person name="Gibelin C."/>
            <person name="Gish J."/>
            <person name="Goldstein S."/>
            <person name="Gonzalez A.J."/>
            <person name="Green P.J."/>
            <person name="Hallab A."/>
            <person name="Hartog M."/>
            <person name="Hua A."/>
            <person name="Humphray S.J."/>
            <person name="Jeong D.H."/>
            <person name="Jing Y."/>
            <person name="Jocker A."/>
            <person name="Kenton S.M."/>
            <person name="Kim D.J."/>
            <person name="Klee K."/>
            <person name="Lai H."/>
            <person name="Lang C."/>
            <person name="Lin S."/>
            <person name="Macmil S.L."/>
            <person name="Magdelenat G."/>
            <person name="Matthews L."/>
            <person name="McCorrison J."/>
            <person name="Monaghan E.L."/>
            <person name="Mun J.H."/>
            <person name="Najar F.Z."/>
            <person name="Nicholson C."/>
            <person name="Noirot C."/>
            <person name="O'Bleness M."/>
            <person name="Paule C.R."/>
            <person name="Poulain J."/>
            <person name="Prion F."/>
            <person name="Qin B."/>
            <person name="Qu C."/>
            <person name="Retzel E.F."/>
            <person name="Riddle C."/>
            <person name="Sallet E."/>
            <person name="Samain S."/>
            <person name="Samson N."/>
            <person name="Sanders I."/>
            <person name="Saurat O."/>
            <person name="Scarpelli C."/>
            <person name="Schiex T."/>
            <person name="Segurens B."/>
            <person name="Severin A.J."/>
            <person name="Sherrier D.J."/>
            <person name="Shi R."/>
            <person name="Sims S."/>
            <person name="Singer S.R."/>
            <person name="Sinharoy S."/>
            <person name="Sterck L."/>
            <person name="Viollet A."/>
            <person name="Wang B.B."/>
            <person name="Wang K."/>
            <person name="Wang M."/>
            <person name="Wang X."/>
            <person name="Warfsmann J."/>
            <person name="Weissenbach J."/>
            <person name="White D.D."/>
            <person name="White J.D."/>
            <person name="Wiley G.B."/>
            <person name="Wincker P."/>
            <person name="Xing Y."/>
            <person name="Yang L."/>
            <person name="Yao Z."/>
            <person name="Ying F."/>
            <person name="Zhai J."/>
            <person name="Zhou L."/>
            <person name="Zuber A."/>
            <person name="Denarie J."/>
            <person name="Dixon R.A."/>
            <person name="May G.D."/>
            <person name="Schwartz D.C."/>
            <person name="Rogers J."/>
            <person name="Quetier F."/>
            <person name="Town C.D."/>
            <person name="Roe B.A."/>
        </authorList>
    </citation>
    <scope>NUCLEOTIDE SEQUENCE [LARGE SCALE GENOMIC DNA]</scope>
    <source>
        <strain evidence="10">A17</strain>
        <strain evidence="13 14">cv. Jemalong A17</strain>
    </source>
</reference>
<evidence type="ECO:0000256" key="5">
    <source>
        <dbReference type="ARBA" id="ARBA00023274"/>
    </source>
</evidence>
<dbReference type="InterPro" id="IPR051975">
    <property type="entry name" value="mtLSU_mL45"/>
</dbReference>
<dbReference type="SMART" id="SM00978">
    <property type="entry name" value="Tim44"/>
    <property type="match status" value="1"/>
</dbReference>
<reference evidence="10 14" key="3">
    <citation type="journal article" date="2014" name="BMC Genomics">
        <title>An improved genome release (version Mt4.0) for the model legume Medicago truncatula.</title>
        <authorList>
            <person name="Tang H."/>
            <person name="Krishnakumar V."/>
            <person name="Bidwell S."/>
            <person name="Rosen B."/>
            <person name="Chan A."/>
            <person name="Zhou S."/>
            <person name="Gentzbittel L."/>
            <person name="Childs K.L."/>
            <person name="Yandell M."/>
            <person name="Gundlach H."/>
            <person name="Mayer K.F."/>
            <person name="Schwartz D.C."/>
            <person name="Town C.D."/>
        </authorList>
    </citation>
    <scope>GENOME REANNOTATION</scope>
    <source>
        <strain evidence="13 14">cv. Jemalong A17</strain>
    </source>
</reference>
<evidence type="ECO:0000313" key="13">
    <source>
        <dbReference type="EnsemblPlants" id="AES61309"/>
    </source>
</evidence>
<reference evidence="11" key="2">
    <citation type="submission" date="2012-05" db="EMBL/GenBank/DDBJ databases">
        <authorList>
            <person name="Krishnakumar V."/>
            <person name="Cheung F."/>
            <person name="Xiao Y."/>
            <person name="Chan A."/>
            <person name="Moskal W.A."/>
            <person name="Town C.D."/>
        </authorList>
    </citation>
    <scope>NUCLEOTIDE SEQUENCE</scope>
</reference>
<feature type="domain" description="Tim44-like" evidence="9">
    <location>
        <begin position="135"/>
        <end position="290"/>
    </location>
</feature>